<dbReference type="Proteomes" id="UP000187209">
    <property type="component" value="Unassembled WGS sequence"/>
</dbReference>
<reference evidence="2 3" key="1">
    <citation type="submission" date="2016-11" db="EMBL/GenBank/DDBJ databases">
        <title>The macronuclear genome of Stentor coeruleus: a giant cell with tiny introns.</title>
        <authorList>
            <person name="Slabodnick M."/>
            <person name="Ruby J.G."/>
            <person name="Reiff S.B."/>
            <person name="Swart E.C."/>
            <person name="Gosai S."/>
            <person name="Prabakaran S."/>
            <person name="Witkowska E."/>
            <person name="Larue G.E."/>
            <person name="Fisher S."/>
            <person name="Freeman R.M."/>
            <person name="Gunawardena J."/>
            <person name="Chu W."/>
            <person name="Stover N.A."/>
            <person name="Gregory B.D."/>
            <person name="Nowacki M."/>
            <person name="Derisi J."/>
            <person name="Roy S.W."/>
            <person name="Marshall W.F."/>
            <person name="Sood P."/>
        </authorList>
    </citation>
    <scope>NUCLEOTIDE SEQUENCE [LARGE SCALE GENOMIC DNA]</scope>
    <source>
        <strain evidence="2">WM001</strain>
    </source>
</reference>
<feature type="domain" description="DM2" evidence="1">
    <location>
        <begin position="207"/>
        <end position="284"/>
    </location>
</feature>
<dbReference type="PROSITE" id="PS51925">
    <property type="entry name" value="SWIB_MDM2"/>
    <property type="match status" value="1"/>
</dbReference>
<dbReference type="InterPro" id="IPR003121">
    <property type="entry name" value="SWIB_MDM2_domain"/>
</dbReference>
<dbReference type="SMART" id="SM00151">
    <property type="entry name" value="SWIB"/>
    <property type="match status" value="1"/>
</dbReference>
<dbReference type="SUPFAM" id="SSF47592">
    <property type="entry name" value="SWIB/MDM2 domain"/>
    <property type="match status" value="1"/>
</dbReference>
<organism evidence="2 3">
    <name type="scientific">Stentor coeruleus</name>
    <dbReference type="NCBI Taxonomy" id="5963"/>
    <lineage>
        <taxon>Eukaryota</taxon>
        <taxon>Sar</taxon>
        <taxon>Alveolata</taxon>
        <taxon>Ciliophora</taxon>
        <taxon>Postciliodesmatophora</taxon>
        <taxon>Heterotrichea</taxon>
        <taxon>Heterotrichida</taxon>
        <taxon>Stentoridae</taxon>
        <taxon>Stentor</taxon>
    </lineage>
</organism>
<accession>A0A1R2B7J9</accession>
<comment type="caution">
    <text evidence="2">The sequence shown here is derived from an EMBL/GenBank/DDBJ whole genome shotgun (WGS) entry which is preliminary data.</text>
</comment>
<dbReference type="EMBL" id="MPUH01000878">
    <property type="protein sequence ID" value="OMJ72732.1"/>
    <property type="molecule type" value="Genomic_DNA"/>
</dbReference>
<evidence type="ECO:0000313" key="3">
    <source>
        <dbReference type="Proteomes" id="UP000187209"/>
    </source>
</evidence>
<dbReference type="InterPro" id="IPR036885">
    <property type="entry name" value="SWIB_MDM2_dom_sf"/>
</dbReference>
<dbReference type="CDD" id="cd10568">
    <property type="entry name" value="SWIB_like"/>
    <property type="match status" value="1"/>
</dbReference>
<dbReference type="Gene3D" id="1.10.245.10">
    <property type="entry name" value="SWIB/MDM2 domain"/>
    <property type="match status" value="1"/>
</dbReference>
<sequence>MSLAPSGPPKKRGSAGTVYGRGRKSTAFVFNSRKTKTPKMIQSEDITYKHRKISNCPLTIHPFNEKAEVYCRLIELENTIDIHIRDERKRIQQLFNCTPRVLKGVLRIHIYNTSTRPQSEDQPPVWSLRIQGRLIWPDLSDLYAKKTLPIGHVPKFSSFFRLVQVFLPNNEKVEWMKQQLPRETDGIEIKRTGFSDSEIKIVLHIDYKPPRYKLSPDLSKFLGATEETKENILQALWEYISKYRLQDPEEKKFINNDPELFKIFNEERTEISFIMSKINRHLADCDPVVIYHKVKIGDWSETEHLYDIMVDFEDTLQLEVTNYFMENSSIVFSEKSFTNYIPLLRASPMMEIPRNPAEDEIEGLNKKLGELKKRLSISIKRKNFISEYLAHPKEKVESLVKEQDSCIQVLQNLDKYDEINKDITREELNAEFFRQPFVKDVIDRYLDLK</sequence>
<dbReference type="OrthoDB" id="295364at2759"/>
<evidence type="ECO:0000259" key="1">
    <source>
        <dbReference type="PROSITE" id="PS51925"/>
    </source>
</evidence>
<dbReference type="InterPro" id="IPR019835">
    <property type="entry name" value="SWIB_domain"/>
</dbReference>
<keyword evidence="3" id="KW-1185">Reference proteome</keyword>
<dbReference type="PANTHER" id="PTHR13844">
    <property type="entry name" value="SWI/SNF-RELATED MATRIX-ASSOCIATED ACTIN-DEPENDENT REGULATOR OF CHROMATIN SUBFAMILY D"/>
    <property type="match status" value="1"/>
</dbReference>
<proteinExistence type="predicted"/>
<evidence type="ECO:0000313" key="2">
    <source>
        <dbReference type="EMBL" id="OMJ72732.1"/>
    </source>
</evidence>
<protein>
    <recommendedName>
        <fullName evidence="1">DM2 domain-containing protein</fullName>
    </recommendedName>
</protein>
<dbReference type="AlphaFoldDB" id="A0A1R2B7J9"/>
<gene>
    <name evidence="2" type="ORF">SteCoe_28765</name>
</gene>
<name>A0A1R2B7J9_9CILI</name>
<dbReference type="Pfam" id="PF02201">
    <property type="entry name" value="SWIB"/>
    <property type="match status" value="1"/>
</dbReference>